<evidence type="ECO:0000256" key="4">
    <source>
        <dbReference type="ARBA" id="ARBA00011503"/>
    </source>
</evidence>
<keyword evidence="13" id="KW-0460">Magnesium</keyword>
<feature type="domain" description="4'-phosphopantetheinyl transferase" evidence="14">
    <location>
        <begin position="116"/>
        <end position="202"/>
    </location>
</feature>
<dbReference type="InterPro" id="IPR003542">
    <property type="entry name" value="Enbac_synth_compD-like"/>
</dbReference>
<comment type="subunit">
    <text evidence="4">EntB, EntD, EntE, and EntF form a multienzyme complex called enterobactin synthase.</text>
</comment>
<evidence type="ECO:0000256" key="11">
    <source>
        <dbReference type="ARBA" id="ARBA00049191"/>
    </source>
</evidence>
<feature type="binding site" evidence="13">
    <location>
        <position position="122"/>
    </location>
    <ligand>
        <name>Mg(2+)</name>
        <dbReference type="ChEBI" id="CHEBI:18420"/>
    </ligand>
</feature>
<comment type="cofactor">
    <cofactor evidence="13">
        <name>Mg(2+)</name>
        <dbReference type="ChEBI" id="CHEBI:18420"/>
    </cofactor>
</comment>
<dbReference type="SUPFAM" id="SSF56214">
    <property type="entry name" value="4'-phosphopantetheinyl transferase"/>
    <property type="match status" value="1"/>
</dbReference>
<evidence type="ECO:0000313" key="16">
    <source>
        <dbReference type="EMBL" id="MQQ09272.1"/>
    </source>
</evidence>
<evidence type="ECO:0000256" key="8">
    <source>
        <dbReference type="ARBA" id="ARBA00029894"/>
    </source>
</evidence>
<dbReference type="AlphaFoldDB" id="A0A843YJ39"/>
<feature type="binding site" evidence="13">
    <location>
        <position position="120"/>
    </location>
    <ligand>
        <name>Mg(2+)</name>
        <dbReference type="ChEBI" id="CHEBI:18420"/>
    </ligand>
</feature>
<name>A0A843YJ39_9RHOB</name>
<comment type="pathway">
    <text evidence="2">Siderophore biosynthesis; enterobactin biosynthesis.</text>
</comment>
<dbReference type="GO" id="GO:0009239">
    <property type="term" value="P:enterobactin biosynthetic process"/>
    <property type="evidence" value="ECO:0007669"/>
    <property type="project" value="UniProtKB-UniPathway"/>
</dbReference>
<feature type="domain" description="4'-phosphopantetheinyl transferase N-terminal" evidence="15">
    <location>
        <begin position="46"/>
        <end position="109"/>
    </location>
</feature>
<comment type="catalytic activity">
    <reaction evidence="11">
        <text>apo-[peptidyl-carrier protein] + CoA = holo-[peptidyl-carrier protein] + adenosine 3',5'-bisphosphate + H(+)</text>
        <dbReference type="Rhea" id="RHEA:46228"/>
        <dbReference type="Rhea" id="RHEA-COMP:11479"/>
        <dbReference type="Rhea" id="RHEA-COMP:11480"/>
        <dbReference type="ChEBI" id="CHEBI:15378"/>
        <dbReference type="ChEBI" id="CHEBI:29999"/>
        <dbReference type="ChEBI" id="CHEBI:57287"/>
        <dbReference type="ChEBI" id="CHEBI:58343"/>
        <dbReference type="ChEBI" id="CHEBI:64479"/>
    </reaction>
</comment>
<evidence type="ECO:0000256" key="2">
    <source>
        <dbReference type="ARBA" id="ARBA00004993"/>
    </source>
</evidence>
<comment type="catalytic activity">
    <reaction evidence="10">
        <text>apo-[aryl-carrier protein] + CoA = holo-[aryl-carrier protein] + adenosine 3',5'-bisphosphate + H(+)</text>
        <dbReference type="Rhea" id="RHEA:48404"/>
        <dbReference type="Rhea" id="RHEA-COMP:15903"/>
        <dbReference type="Rhea" id="RHEA-COMP:17557"/>
        <dbReference type="ChEBI" id="CHEBI:15378"/>
        <dbReference type="ChEBI" id="CHEBI:29999"/>
        <dbReference type="ChEBI" id="CHEBI:57287"/>
        <dbReference type="ChEBI" id="CHEBI:58343"/>
        <dbReference type="ChEBI" id="CHEBI:64479"/>
    </reaction>
</comment>
<dbReference type="InterPro" id="IPR037143">
    <property type="entry name" value="4-PPantetheinyl_Trfase_dom_sf"/>
</dbReference>
<feature type="binding site" evidence="12">
    <location>
        <position position="166"/>
    </location>
    <ligand>
        <name>CoA</name>
        <dbReference type="ChEBI" id="CHEBI:57287"/>
    </ligand>
</feature>
<dbReference type="PANTHER" id="PTHR38096:SF1">
    <property type="entry name" value="ENTEROBACTIN SYNTHASE COMPONENT D"/>
    <property type="match status" value="1"/>
</dbReference>
<keyword evidence="6 16" id="KW-0808">Transferase</keyword>
<dbReference type="Pfam" id="PF01648">
    <property type="entry name" value="ACPS"/>
    <property type="match status" value="1"/>
</dbReference>
<keyword evidence="7" id="KW-0259">Enterobactin biosynthesis</keyword>
<evidence type="ECO:0000256" key="10">
    <source>
        <dbReference type="ARBA" id="ARBA00049176"/>
    </source>
</evidence>
<dbReference type="InterPro" id="IPR008278">
    <property type="entry name" value="4-PPantetheinyl_Trfase_dom"/>
</dbReference>
<accession>A0A843YJ39</accession>
<evidence type="ECO:0000256" key="6">
    <source>
        <dbReference type="ARBA" id="ARBA00022679"/>
    </source>
</evidence>
<dbReference type="UniPathway" id="UPA00017"/>
<evidence type="ECO:0000313" key="17">
    <source>
        <dbReference type="Proteomes" id="UP000444174"/>
    </source>
</evidence>
<sequence>MVTDVSDRTQIRLGMLRSCVGSGICVAACDPLIPQPAPLPAEAAGLSERCVDKRRREFAAGRAMARQAMIDLGFPAQPVFIGEKRAPVWPDGLTGSITHTQSCAMAGVARASEFGGIGLDVEEDTPLKPELWDAICSADEQSWMRAQADPGQMGKLIFSAKEAAYKCQYSISQRYYGFDGMELEIDMPSARFLARFTGDQLPFQSGDEIAGRFAIGAGVIVTAATLPRMVADQITMRGR</sequence>
<comment type="caution">
    <text evidence="16">The sequence shown here is derived from an EMBL/GenBank/DDBJ whole genome shotgun (WGS) entry which is preliminary data.</text>
</comment>
<feature type="binding site" evidence="12">
    <location>
        <begin position="98"/>
        <end position="99"/>
    </location>
    <ligand>
        <name>CoA</name>
        <dbReference type="ChEBI" id="CHEBI:57287"/>
    </ligand>
</feature>
<dbReference type="GO" id="GO:0009366">
    <property type="term" value="C:enterobactin synthetase complex"/>
    <property type="evidence" value="ECO:0007669"/>
    <property type="project" value="InterPro"/>
</dbReference>
<dbReference type="GO" id="GO:0000287">
    <property type="term" value="F:magnesium ion binding"/>
    <property type="evidence" value="ECO:0007669"/>
    <property type="project" value="InterPro"/>
</dbReference>
<dbReference type="Pfam" id="PF17837">
    <property type="entry name" value="4PPT_N"/>
    <property type="match status" value="1"/>
</dbReference>
<dbReference type="PANTHER" id="PTHR38096">
    <property type="entry name" value="ENTEROBACTIN SYNTHASE COMPONENT D"/>
    <property type="match status" value="1"/>
</dbReference>
<evidence type="ECO:0000259" key="14">
    <source>
        <dbReference type="Pfam" id="PF01648"/>
    </source>
</evidence>
<dbReference type="EMBL" id="WIBF01000007">
    <property type="protein sequence ID" value="MQQ09272.1"/>
    <property type="molecule type" value="Genomic_DNA"/>
</dbReference>
<comment type="function">
    <text evidence="1">Involved in the biosynthesis of the siderophore enterobactin (enterochelin), which is a macrocyclic trimeric lactone of N-(2,3-dihydroxybenzoyl)-serine. The serine trilactone serves as a scaffolding for the three catechol functionalities that provide hexadentate coordination for the tightly ligated iron(2+) atoms. Plays an essential role in the assembly of the enterobactin by catalyzing the transfer of the 4'-phosphopantetheine (Ppant) moiety from coenzyme A to the apo-domains of both EntB (ArCP domain) and EntF (PCP domain) to yield their holo-forms which make them competent for the activation of 2,3-dihydroxybenzoate (DHB) and L-serine, respectively.</text>
</comment>
<comment type="similarity">
    <text evidence="3">Belongs to the P-Pant transferase superfamily. EntD family.</text>
</comment>
<keyword evidence="13" id="KW-0479">Metal-binding</keyword>
<dbReference type="GO" id="GO:0008897">
    <property type="term" value="F:holo-[acyl-carrier-protein] synthase activity"/>
    <property type="evidence" value="ECO:0007669"/>
    <property type="project" value="InterPro"/>
</dbReference>
<feature type="binding site" evidence="12">
    <location>
        <position position="54"/>
    </location>
    <ligand>
        <name>CoA</name>
        <dbReference type="ChEBI" id="CHEBI:57287"/>
    </ligand>
</feature>
<dbReference type="PRINTS" id="PR01399">
    <property type="entry name" value="ENTSNTHTASED"/>
</dbReference>
<evidence type="ECO:0000259" key="15">
    <source>
        <dbReference type="Pfam" id="PF17837"/>
    </source>
</evidence>
<evidence type="ECO:0000256" key="1">
    <source>
        <dbReference type="ARBA" id="ARBA00003937"/>
    </source>
</evidence>
<keyword evidence="17" id="KW-1185">Reference proteome</keyword>
<organism evidence="16 17">
    <name type="scientific">Tritonibacter litoralis</name>
    <dbReference type="NCBI Taxonomy" id="2662264"/>
    <lineage>
        <taxon>Bacteria</taxon>
        <taxon>Pseudomonadati</taxon>
        <taxon>Pseudomonadota</taxon>
        <taxon>Alphaproteobacteria</taxon>
        <taxon>Rhodobacterales</taxon>
        <taxon>Paracoccaceae</taxon>
        <taxon>Tritonibacter</taxon>
    </lineage>
</organism>
<feature type="binding site" evidence="12">
    <location>
        <position position="162"/>
    </location>
    <ligand>
        <name>CoA</name>
        <dbReference type="ChEBI" id="CHEBI:57287"/>
    </ligand>
</feature>
<dbReference type="Proteomes" id="UP000444174">
    <property type="component" value="Unassembled WGS sequence"/>
</dbReference>
<dbReference type="InterPro" id="IPR041354">
    <property type="entry name" value="4PPT_N"/>
</dbReference>
<evidence type="ECO:0000256" key="12">
    <source>
        <dbReference type="PIRSR" id="PIRSR603542-1"/>
    </source>
</evidence>
<protein>
    <recommendedName>
        <fullName evidence="5">Enterobactin synthase component D</fullName>
    </recommendedName>
    <alternativeName>
        <fullName evidence="8">4'-phosphopantetheinyl transferase EntD</fullName>
    </alternativeName>
    <alternativeName>
        <fullName evidence="9">Enterochelin synthase D</fullName>
    </alternativeName>
</protein>
<evidence type="ECO:0000256" key="7">
    <source>
        <dbReference type="ARBA" id="ARBA00023191"/>
    </source>
</evidence>
<gene>
    <name evidence="16" type="ORF">GFB49_12465</name>
</gene>
<evidence type="ECO:0000256" key="3">
    <source>
        <dbReference type="ARBA" id="ARBA00008342"/>
    </source>
</evidence>
<evidence type="ECO:0000256" key="5">
    <source>
        <dbReference type="ARBA" id="ARBA00019087"/>
    </source>
</evidence>
<feature type="binding site" evidence="12">
    <location>
        <position position="120"/>
    </location>
    <ligand>
        <name>CoA</name>
        <dbReference type="ChEBI" id="CHEBI:57287"/>
    </ligand>
</feature>
<proteinExistence type="inferred from homology"/>
<feature type="binding site" evidence="12">
    <location>
        <position position="62"/>
    </location>
    <ligand>
        <name>CoA</name>
        <dbReference type="ChEBI" id="CHEBI:57287"/>
    </ligand>
</feature>
<dbReference type="GO" id="GO:0005886">
    <property type="term" value="C:plasma membrane"/>
    <property type="evidence" value="ECO:0007669"/>
    <property type="project" value="TreeGrafter"/>
</dbReference>
<evidence type="ECO:0000256" key="13">
    <source>
        <dbReference type="PIRSR" id="PIRSR603542-2"/>
    </source>
</evidence>
<evidence type="ECO:0000256" key="9">
    <source>
        <dbReference type="ARBA" id="ARBA00031996"/>
    </source>
</evidence>
<reference evidence="16 17" key="1">
    <citation type="submission" date="2019-10" db="EMBL/GenBank/DDBJ databases">
        <title>Epibacterium sp. nov., isolated from seawater.</title>
        <authorList>
            <person name="Zhang X."/>
            <person name="Li N."/>
        </authorList>
    </citation>
    <scope>NUCLEOTIDE SEQUENCE [LARGE SCALE GENOMIC DNA]</scope>
    <source>
        <strain evidence="16 17">SM1979</strain>
    </source>
</reference>